<accession>A0A914QH43</accession>
<feature type="chain" id="PRO_5037479187" evidence="1">
    <location>
        <begin position="26"/>
        <end position="67"/>
    </location>
</feature>
<name>A0A914QH43_9BILA</name>
<reference evidence="3" key="1">
    <citation type="submission" date="2022-11" db="UniProtKB">
        <authorList>
            <consortium name="WormBaseParasite"/>
        </authorList>
    </citation>
    <scope>IDENTIFICATION</scope>
</reference>
<keyword evidence="1" id="KW-0732">Signal</keyword>
<evidence type="ECO:0000313" key="3">
    <source>
        <dbReference type="WBParaSite" id="PDA_v2.g28823.t1"/>
    </source>
</evidence>
<organism evidence="2 3">
    <name type="scientific">Panagrolaimus davidi</name>
    <dbReference type="NCBI Taxonomy" id="227884"/>
    <lineage>
        <taxon>Eukaryota</taxon>
        <taxon>Metazoa</taxon>
        <taxon>Ecdysozoa</taxon>
        <taxon>Nematoda</taxon>
        <taxon>Chromadorea</taxon>
        <taxon>Rhabditida</taxon>
        <taxon>Tylenchina</taxon>
        <taxon>Panagrolaimomorpha</taxon>
        <taxon>Panagrolaimoidea</taxon>
        <taxon>Panagrolaimidae</taxon>
        <taxon>Panagrolaimus</taxon>
    </lineage>
</organism>
<evidence type="ECO:0000313" key="2">
    <source>
        <dbReference type="Proteomes" id="UP000887578"/>
    </source>
</evidence>
<dbReference type="AlphaFoldDB" id="A0A914QH43"/>
<feature type="signal peptide" evidence="1">
    <location>
        <begin position="1"/>
        <end position="25"/>
    </location>
</feature>
<proteinExistence type="predicted"/>
<sequence>MSASMVVKCFMLAFLLAFMCHAAFAQGCITDEDCIAFCGGDISAICVPDPDYGNICDCVLAQKRAIM</sequence>
<protein>
    <submittedName>
        <fullName evidence="3">Uncharacterized protein</fullName>
    </submittedName>
</protein>
<keyword evidence="2" id="KW-1185">Reference proteome</keyword>
<dbReference type="WBParaSite" id="PDA_v2.g28823.t1">
    <property type="protein sequence ID" value="PDA_v2.g28823.t1"/>
    <property type="gene ID" value="PDA_v2.g28823"/>
</dbReference>
<dbReference type="Proteomes" id="UP000887578">
    <property type="component" value="Unplaced"/>
</dbReference>
<evidence type="ECO:0000256" key="1">
    <source>
        <dbReference type="SAM" id="SignalP"/>
    </source>
</evidence>